<reference evidence="9" key="2">
    <citation type="submission" date="2020-09" db="EMBL/GenBank/DDBJ databases">
        <authorList>
            <person name="Sun Q."/>
            <person name="Ohkuma M."/>
        </authorList>
    </citation>
    <scope>NUCLEOTIDE SEQUENCE</scope>
    <source>
        <strain evidence="9">JCM 31311</strain>
    </source>
</reference>
<dbReference type="InterPro" id="IPR036291">
    <property type="entry name" value="NAD(P)-bd_dom_sf"/>
</dbReference>
<dbReference type="Pfam" id="PF00107">
    <property type="entry name" value="ADH_zinc_N"/>
    <property type="match status" value="1"/>
</dbReference>
<protein>
    <submittedName>
        <fullName evidence="9">Sorbitol dehydrogenase</fullName>
    </submittedName>
</protein>
<evidence type="ECO:0000256" key="1">
    <source>
        <dbReference type="ARBA" id="ARBA00001947"/>
    </source>
</evidence>
<name>A0A918F945_9DEIO</name>
<sequence>MTIPAESFPPTTDSQSTDEQATALPTMAAAIMRGAHHIEYGRIARPVVLPGHVLIRVQANSVCGSDLHYWHEGRIGSAVVATAFTPGHEFAGVVAEGSGDPFGLPDGTLVAVDPAQPCGHCYWCHQGNHHLCPNMTFVGAPPVPGAMAEFIAVPFSSVHPVPADFTATQAALLEPLGVAMHALDLAKMRPGTHLAILGAGTIGLYVLMLAQISGALSTAVIEPLAYRRQKALELGATQVFEDVASYQASVRDTPARGADVVIEATTSPLGPRHATEAVRIGGKVVLVGIPDGDEFSLTGSLVRRKGLTIKLSRRMGDIYPRAIEFVQSGRIDVNAIVTHTLPLSQVRQAFEMLADYQDDAIKVVLEP</sequence>
<organism evidence="9 10">
    <name type="scientific">Deinococcus ruber</name>
    <dbReference type="NCBI Taxonomy" id="1848197"/>
    <lineage>
        <taxon>Bacteria</taxon>
        <taxon>Thermotogati</taxon>
        <taxon>Deinococcota</taxon>
        <taxon>Deinococci</taxon>
        <taxon>Deinococcales</taxon>
        <taxon>Deinococcaceae</taxon>
        <taxon>Deinococcus</taxon>
    </lineage>
</organism>
<dbReference type="InterPro" id="IPR011032">
    <property type="entry name" value="GroES-like_sf"/>
</dbReference>
<dbReference type="Gene3D" id="3.90.180.10">
    <property type="entry name" value="Medium-chain alcohol dehydrogenases, catalytic domain"/>
    <property type="match status" value="1"/>
</dbReference>
<comment type="similarity">
    <text evidence="2">Belongs to the zinc-containing alcohol dehydrogenase family.</text>
</comment>
<feature type="compositionally biased region" description="Polar residues" evidence="6">
    <location>
        <begin position="9"/>
        <end position="20"/>
    </location>
</feature>
<evidence type="ECO:0000256" key="4">
    <source>
        <dbReference type="ARBA" id="ARBA00022833"/>
    </source>
</evidence>
<dbReference type="PANTHER" id="PTHR43161">
    <property type="entry name" value="SORBITOL DEHYDROGENASE"/>
    <property type="match status" value="1"/>
</dbReference>
<dbReference type="EMBL" id="BMQL01000025">
    <property type="protein sequence ID" value="GGR20800.1"/>
    <property type="molecule type" value="Genomic_DNA"/>
</dbReference>
<evidence type="ECO:0000259" key="8">
    <source>
        <dbReference type="Pfam" id="PF08240"/>
    </source>
</evidence>
<dbReference type="Proteomes" id="UP000603865">
    <property type="component" value="Unassembled WGS sequence"/>
</dbReference>
<evidence type="ECO:0000313" key="9">
    <source>
        <dbReference type="EMBL" id="GGR20800.1"/>
    </source>
</evidence>
<dbReference type="AlphaFoldDB" id="A0A918F945"/>
<comment type="caution">
    <text evidence="9">The sequence shown here is derived from an EMBL/GenBank/DDBJ whole genome shotgun (WGS) entry which is preliminary data.</text>
</comment>
<gene>
    <name evidence="9" type="primary">gutB</name>
    <name evidence="9" type="ORF">GCM10008957_36480</name>
</gene>
<dbReference type="Gene3D" id="3.40.50.720">
    <property type="entry name" value="NAD(P)-binding Rossmann-like Domain"/>
    <property type="match status" value="1"/>
</dbReference>
<feature type="region of interest" description="Disordered" evidence="6">
    <location>
        <begin position="1"/>
        <end position="20"/>
    </location>
</feature>
<proteinExistence type="inferred from homology"/>
<dbReference type="SUPFAM" id="SSF51735">
    <property type="entry name" value="NAD(P)-binding Rossmann-fold domains"/>
    <property type="match status" value="1"/>
</dbReference>
<evidence type="ECO:0000256" key="6">
    <source>
        <dbReference type="SAM" id="MobiDB-lite"/>
    </source>
</evidence>
<keyword evidence="4" id="KW-0862">Zinc</keyword>
<feature type="domain" description="Alcohol dehydrogenase-like C-terminal" evidence="7">
    <location>
        <begin position="202"/>
        <end position="327"/>
    </location>
</feature>
<dbReference type="InterPro" id="IPR013154">
    <property type="entry name" value="ADH-like_N"/>
</dbReference>
<feature type="domain" description="Alcohol dehydrogenase-like N-terminal" evidence="8">
    <location>
        <begin position="50"/>
        <end position="162"/>
    </location>
</feature>
<keyword evidence="3" id="KW-0479">Metal-binding</keyword>
<dbReference type="GO" id="GO:0016491">
    <property type="term" value="F:oxidoreductase activity"/>
    <property type="evidence" value="ECO:0007669"/>
    <property type="project" value="UniProtKB-KW"/>
</dbReference>
<dbReference type="GO" id="GO:0046872">
    <property type="term" value="F:metal ion binding"/>
    <property type="evidence" value="ECO:0007669"/>
    <property type="project" value="UniProtKB-KW"/>
</dbReference>
<accession>A0A918F945</accession>
<reference evidence="9" key="1">
    <citation type="journal article" date="2014" name="Int. J. Syst. Evol. Microbiol.">
        <title>Complete genome sequence of Corynebacterium casei LMG S-19264T (=DSM 44701T), isolated from a smear-ripened cheese.</title>
        <authorList>
            <consortium name="US DOE Joint Genome Institute (JGI-PGF)"/>
            <person name="Walter F."/>
            <person name="Albersmeier A."/>
            <person name="Kalinowski J."/>
            <person name="Ruckert C."/>
        </authorList>
    </citation>
    <scope>NUCLEOTIDE SEQUENCE</scope>
    <source>
        <strain evidence="9">JCM 31311</strain>
    </source>
</reference>
<evidence type="ECO:0000256" key="2">
    <source>
        <dbReference type="ARBA" id="ARBA00008072"/>
    </source>
</evidence>
<dbReference type="SUPFAM" id="SSF50129">
    <property type="entry name" value="GroES-like"/>
    <property type="match status" value="1"/>
</dbReference>
<comment type="cofactor">
    <cofactor evidence="1">
        <name>Zn(2+)</name>
        <dbReference type="ChEBI" id="CHEBI:29105"/>
    </cofactor>
</comment>
<dbReference type="Pfam" id="PF08240">
    <property type="entry name" value="ADH_N"/>
    <property type="match status" value="1"/>
</dbReference>
<evidence type="ECO:0000256" key="5">
    <source>
        <dbReference type="ARBA" id="ARBA00023002"/>
    </source>
</evidence>
<evidence type="ECO:0000313" key="10">
    <source>
        <dbReference type="Proteomes" id="UP000603865"/>
    </source>
</evidence>
<dbReference type="RefSeq" id="WP_189091939.1">
    <property type="nucleotide sequence ID" value="NZ_BMQL01000025.1"/>
</dbReference>
<evidence type="ECO:0000256" key="3">
    <source>
        <dbReference type="ARBA" id="ARBA00022723"/>
    </source>
</evidence>
<dbReference type="InterPro" id="IPR013149">
    <property type="entry name" value="ADH-like_C"/>
</dbReference>
<evidence type="ECO:0000259" key="7">
    <source>
        <dbReference type="Pfam" id="PF00107"/>
    </source>
</evidence>
<keyword evidence="10" id="KW-1185">Reference proteome</keyword>
<keyword evidence="5" id="KW-0560">Oxidoreductase</keyword>